<evidence type="ECO:0000256" key="2">
    <source>
        <dbReference type="ARBA" id="ARBA00022729"/>
    </source>
</evidence>
<feature type="domain" description="Peptidase S33 tripeptidyl aminopeptidase-like C-terminal" evidence="7">
    <location>
        <begin position="410"/>
        <end position="508"/>
    </location>
</feature>
<dbReference type="InterPro" id="IPR051601">
    <property type="entry name" value="Serine_prot/Carboxylest_S33"/>
</dbReference>
<evidence type="ECO:0000256" key="5">
    <source>
        <dbReference type="SAM" id="SignalP"/>
    </source>
</evidence>
<feature type="domain" description="AB hydrolase-1" evidence="6">
    <location>
        <begin position="115"/>
        <end position="294"/>
    </location>
</feature>
<dbReference type="Gene3D" id="3.40.50.1820">
    <property type="entry name" value="alpha/beta hydrolase"/>
    <property type="match status" value="1"/>
</dbReference>
<evidence type="ECO:0000256" key="1">
    <source>
        <dbReference type="ARBA" id="ARBA00010088"/>
    </source>
</evidence>
<reference evidence="8 9" key="1">
    <citation type="submission" date="2022-10" db="EMBL/GenBank/DDBJ databases">
        <title>Draft genome sequence of Streptomyces sp. YSPA8.</title>
        <authorList>
            <person name="Moriuchi R."/>
            <person name="Dohra H."/>
            <person name="Yamamura H."/>
            <person name="Kodani S."/>
        </authorList>
    </citation>
    <scope>NUCLEOTIDE SEQUENCE [LARGE SCALE GENOMIC DNA]</scope>
    <source>
        <strain evidence="8 9">YSPA8</strain>
    </source>
</reference>
<keyword evidence="9" id="KW-1185">Reference proteome</keyword>
<dbReference type="Pfam" id="PF00561">
    <property type="entry name" value="Abhydrolase_1"/>
    <property type="match status" value="1"/>
</dbReference>
<protein>
    <submittedName>
        <fullName evidence="8">Alpha/beta hydrolase</fullName>
    </submittedName>
</protein>
<feature type="signal peptide" evidence="5">
    <location>
        <begin position="1"/>
        <end position="20"/>
    </location>
</feature>
<dbReference type="SUPFAM" id="SSF53474">
    <property type="entry name" value="alpha/beta-Hydrolases"/>
    <property type="match status" value="1"/>
</dbReference>
<name>A0ABQ5NXB0_9ACTN</name>
<dbReference type="InterPro" id="IPR029058">
    <property type="entry name" value="AB_hydrolase_fold"/>
</dbReference>
<accession>A0ABQ5NXB0</accession>
<dbReference type="InterPro" id="IPR013595">
    <property type="entry name" value="Pept_S33_TAP-like_C"/>
</dbReference>
<sequence length="534" mass="57674">MRLRRIGRGLAPLLSVSALAALVPALTTAPASAEPTPAATTASSASTTSSASAADPLARFTGQRVDWRSCGEGIPATARCATLTMPLDYRDPGGRTVDVEISRSTASVPGKRLGALFLNPGGPGGAGVDFPYSSDLKLPKVLKERYDLIGFDPRGVGRSTPVACGLRSQERMFHLPYKPSTFAHDIAVTRNVADRCRAKYGTALRHFTTRETARDMEVIRAVLGERKLNFLGYSYGSYLGAIYTQLFPARSGRVVLDSAIDPALAWRKDHLLYGSEVEKAFTRWTEWTARRSATYGLGRTPAAVSASFWGIVARADRAPVVTGGVPLTGDEIRALMQPRFYTTAVAAASVAMLKDAVAGKPTKGFAEARQEADDESLSLFWAVHCGDANWSRNPETYRKEAARNKLRQPIYGDYAGNITPCAFWDRPAEKPVRVDNGVRALILQNEWDQATPLIGAQGLRKALRNSRLVVADEAEGHGVYATGRSACADRITTAYLIDGRYPAADRVCAAEPAPARQRLGSTDVPGLVLPPHRR</sequence>
<dbReference type="PANTHER" id="PTHR43248">
    <property type="entry name" value="2-SUCCINYL-6-HYDROXY-2,4-CYCLOHEXADIENE-1-CARBOXYLATE SYNTHASE"/>
    <property type="match status" value="1"/>
</dbReference>
<evidence type="ECO:0000256" key="4">
    <source>
        <dbReference type="SAM" id="MobiDB-lite"/>
    </source>
</evidence>
<dbReference type="Proteomes" id="UP001291653">
    <property type="component" value="Unassembled WGS sequence"/>
</dbReference>
<dbReference type="RefSeq" id="WP_323447079.1">
    <property type="nucleotide sequence ID" value="NZ_BSBI01000004.1"/>
</dbReference>
<keyword evidence="3 8" id="KW-0378">Hydrolase</keyword>
<feature type="chain" id="PRO_5045159232" evidence="5">
    <location>
        <begin position="21"/>
        <end position="534"/>
    </location>
</feature>
<dbReference type="GO" id="GO:0016787">
    <property type="term" value="F:hydrolase activity"/>
    <property type="evidence" value="ECO:0007669"/>
    <property type="project" value="UniProtKB-KW"/>
</dbReference>
<evidence type="ECO:0000256" key="3">
    <source>
        <dbReference type="ARBA" id="ARBA00022801"/>
    </source>
</evidence>
<evidence type="ECO:0000313" key="9">
    <source>
        <dbReference type="Proteomes" id="UP001291653"/>
    </source>
</evidence>
<dbReference type="InterPro" id="IPR000073">
    <property type="entry name" value="AB_hydrolase_1"/>
</dbReference>
<dbReference type="EMBL" id="BSBI01000004">
    <property type="protein sequence ID" value="GLF94996.1"/>
    <property type="molecule type" value="Genomic_DNA"/>
</dbReference>
<dbReference type="Pfam" id="PF08386">
    <property type="entry name" value="Abhydrolase_4"/>
    <property type="match status" value="1"/>
</dbReference>
<evidence type="ECO:0000259" key="6">
    <source>
        <dbReference type="Pfam" id="PF00561"/>
    </source>
</evidence>
<keyword evidence="2 5" id="KW-0732">Signal</keyword>
<evidence type="ECO:0000313" key="8">
    <source>
        <dbReference type="EMBL" id="GLF94996.1"/>
    </source>
</evidence>
<comment type="similarity">
    <text evidence="1">Belongs to the peptidase S33 family.</text>
</comment>
<organism evidence="8 9">
    <name type="scientific">Streptomyces yaizuensis</name>
    <dbReference type="NCBI Taxonomy" id="2989713"/>
    <lineage>
        <taxon>Bacteria</taxon>
        <taxon>Bacillati</taxon>
        <taxon>Actinomycetota</taxon>
        <taxon>Actinomycetes</taxon>
        <taxon>Kitasatosporales</taxon>
        <taxon>Streptomycetaceae</taxon>
        <taxon>Streptomyces</taxon>
    </lineage>
</organism>
<proteinExistence type="inferred from homology"/>
<gene>
    <name evidence="8" type="ORF">SYYSPA8_11885</name>
</gene>
<dbReference type="PANTHER" id="PTHR43248:SF29">
    <property type="entry name" value="TRIPEPTIDYL AMINOPEPTIDASE"/>
    <property type="match status" value="1"/>
</dbReference>
<comment type="caution">
    <text evidence="8">The sequence shown here is derived from an EMBL/GenBank/DDBJ whole genome shotgun (WGS) entry which is preliminary data.</text>
</comment>
<evidence type="ECO:0000259" key="7">
    <source>
        <dbReference type="Pfam" id="PF08386"/>
    </source>
</evidence>
<feature type="region of interest" description="Disordered" evidence="4">
    <location>
        <begin position="30"/>
        <end position="54"/>
    </location>
</feature>